<name>D0MD08_RHOM4</name>
<dbReference type="EMBL" id="CP001807">
    <property type="protein sequence ID" value="ACY47118.1"/>
    <property type="molecule type" value="Genomic_DNA"/>
</dbReference>
<evidence type="ECO:0000313" key="3">
    <source>
        <dbReference type="Proteomes" id="UP000002221"/>
    </source>
</evidence>
<gene>
    <name evidence="2" type="ordered locus">Rmar_0212</name>
</gene>
<dbReference type="InterPro" id="IPR013024">
    <property type="entry name" value="GGCT-like"/>
</dbReference>
<dbReference type="InterPro" id="IPR009288">
    <property type="entry name" value="AIG2-like_dom"/>
</dbReference>
<dbReference type="Gene3D" id="3.10.490.10">
    <property type="entry name" value="Gamma-glutamyl cyclotransferase-like"/>
    <property type="match status" value="1"/>
</dbReference>
<reference evidence="2 3" key="1">
    <citation type="journal article" date="2009" name="Stand. Genomic Sci.">
        <title>Complete genome sequence of Rhodothermus marinus type strain (R-10).</title>
        <authorList>
            <person name="Nolan M."/>
            <person name="Tindall B.J."/>
            <person name="Pomrenke H."/>
            <person name="Lapidus A."/>
            <person name="Copeland A."/>
            <person name="Glavina Del Rio T."/>
            <person name="Lucas S."/>
            <person name="Chen F."/>
            <person name="Tice H."/>
            <person name="Cheng J.F."/>
            <person name="Saunders E."/>
            <person name="Han C."/>
            <person name="Bruce D."/>
            <person name="Goodwin L."/>
            <person name="Chain P."/>
            <person name="Pitluck S."/>
            <person name="Ovchinikova G."/>
            <person name="Pati A."/>
            <person name="Ivanova N."/>
            <person name="Mavromatis K."/>
            <person name="Chen A."/>
            <person name="Palaniappan K."/>
            <person name="Land M."/>
            <person name="Hauser L."/>
            <person name="Chang Y.J."/>
            <person name="Jeffries C.D."/>
            <person name="Brettin T."/>
            <person name="Goker M."/>
            <person name="Bristow J."/>
            <person name="Eisen J.A."/>
            <person name="Markowitz V."/>
            <person name="Hugenholtz P."/>
            <person name="Kyrpides N.C."/>
            <person name="Klenk H.P."/>
            <person name="Detter J.C."/>
        </authorList>
    </citation>
    <scope>NUCLEOTIDE SEQUENCE [LARGE SCALE GENOMIC DNA]</scope>
    <source>
        <strain evidence="3">ATCC 43812 / DSM 4252 / R-10</strain>
    </source>
</reference>
<evidence type="ECO:0000259" key="1">
    <source>
        <dbReference type="Pfam" id="PF06094"/>
    </source>
</evidence>
<accession>D0MD08</accession>
<feature type="domain" description="Gamma-glutamylcyclotransferase AIG2-like" evidence="1">
    <location>
        <begin position="16"/>
        <end position="140"/>
    </location>
</feature>
<proteinExistence type="predicted"/>
<dbReference type="HOGENOM" id="CLU_083466_4_0_10"/>
<keyword evidence="3" id="KW-1185">Reference proteome</keyword>
<dbReference type="KEGG" id="rmr:Rmar_0212"/>
<evidence type="ECO:0000313" key="2">
    <source>
        <dbReference type="EMBL" id="ACY47118.1"/>
    </source>
</evidence>
<dbReference type="OrthoDB" id="482277at2"/>
<dbReference type="AlphaFoldDB" id="D0MD08"/>
<dbReference type="RefSeq" id="WP_012842730.1">
    <property type="nucleotide sequence ID" value="NC_013501.1"/>
</dbReference>
<dbReference type="InterPro" id="IPR036568">
    <property type="entry name" value="GGCT-like_sf"/>
</dbReference>
<sequence length="147" mass="16785">MSRTWHPPACTPVTLLFVYGTLRGQIRRFLPATLHHAVHLLGPARYRGRLYDLGAYPGAVPDPDHFVHGELYALRCDDAPRIFTYLDAYEDCDPQRPEAGEYRRVQDTVLLPDGRALSAWIYLYNGDLSRARPIPSGDWLCHRGQPR</sequence>
<protein>
    <submittedName>
        <fullName evidence="2">AIG2 family protein</fullName>
    </submittedName>
</protein>
<dbReference type="STRING" id="518766.Rmar_0212"/>
<dbReference type="SUPFAM" id="SSF110857">
    <property type="entry name" value="Gamma-glutamyl cyclotransferase-like"/>
    <property type="match status" value="1"/>
</dbReference>
<organism evidence="2 3">
    <name type="scientific">Rhodothermus marinus (strain ATCC 43812 / DSM 4252 / R-10)</name>
    <name type="common">Rhodothermus obamensis</name>
    <dbReference type="NCBI Taxonomy" id="518766"/>
    <lineage>
        <taxon>Bacteria</taxon>
        <taxon>Pseudomonadati</taxon>
        <taxon>Rhodothermota</taxon>
        <taxon>Rhodothermia</taxon>
        <taxon>Rhodothermales</taxon>
        <taxon>Rhodothermaceae</taxon>
        <taxon>Rhodothermus</taxon>
    </lineage>
</organism>
<dbReference type="CDD" id="cd06661">
    <property type="entry name" value="GGCT_like"/>
    <property type="match status" value="1"/>
</dbReference>
<dbReference type="Pfam" id="PF06094">
    <property type="entry name" value="GGACT"/>
    <property type="match status" value="1"/>
</dbReference>
<dbReference type="Proteomes" id="UP000002221">
    <property type="component" value="Chromosome"/>
</dbReference>
<dbReference type="eggNOG" id="COG2105">
    <property type="taxonomic scope" value="Bacteria"/>
</dbReference>